<name>A0AAD6SBS8_9AGAR</name>
<dbReference type="Gene3D" id="3.80.10.10">
    <property type="entry name" value="Ribonuclease Inhibitor"/>
    <property type="match status" value="1"/>
</dbReference>
<evidence type="ECO:0000313" key="2">
    <source>
        <dbReference type="Proteomes" id="UP001218188"/>
    </source>
</evidence>
<gene>
    <name evidence="1" type="ORF">C8F04DRAFT_1132179</name>
</gene>
<sequence length="492" mass="55087">MEKMTDSLDSGGSIAECESKISSIDAQIAKLQSLRAIERNKLGKLKYHSTPLHVLPLEMLSEIFKFFVVAADNDLADNEIVVVPHAALLSEVCHYWRQVALGLPSLWSELTIGVVERPEEKHIQGIRAWLARSSPLPLSIYLFWDLEDHIESESAVINEIVGVKSRLKSLRIGGMVGNGRQPPTMAIGALMGDPLPALQTLRLDDSIELEWAADAADARIDLSAVAPHLRTVVFPEDYLNLFDNVPWPQFKDLKFFTAIDDTFDILRQSRNIEQLEIRTIQWGYGEDTSLAYGQPTLALPVLRHFSLELEFSTTDIIGEILPLFHCLACPALTSFRMHFELDSEALWNHQEFALFQSRSPHIQHLELSNAMLDSADLTSMLRFSPALKSLILASCNECIDDAFLQALEYRESDADAEPHAARLEVLSWIGLRHKFHDSVLEGMLRSRCLTVTPPSKIARLKKVHIDCGGGHVMVDAAFAAQMEACIEEFVIL</sequence>
<dbReference type="InterPro" id="IPR032675">
    <property type="entry name" value="LRR_dom_sf"/>
</dbReference>
<evidence type="ECO:0000313" key="1">
    <source>
        <dbReference type="EMBL" id="KAJ7024332.1"/>
    </source>
</evidence>
<comment type="caution">
    <text evidence="1">The sequence shown here is derived from an EMBL/GenBank/DDBJ whole genome shotgun (WGS) entry which is preliminary data.</text>
</comment>
<dbReference type="Gene3D" id="1.20.1280.50">
    <property type="match status" value="1"/>
</dbReference>
<keyword evidence="2" id="KW-1185">Reference proteome</keyword>
<dbReference type="AlphaFoldDB" id="A0AAD6SBS8"/>
<dbReference type="SUPFAM" id="SSF52047">
    <property type="entry name" value="RNI-like"/>
    <property type="match status" value="1"/>
</dbReference>
<reference evidence="1" key="1">
    <citation type="submission" date="2023-03" db="EMBL/GenBank/DDBJ databases">
        <title>Massive genome expansion in bonnet fungi (Mycena s.s.) driven by repeated elements and novel gene families across ecological guilds.</title>
        <authorList>
            <consortium name="Lawrence Berkeley National Laboratory"/>
            <person name="Harder C.B."/>
            <person name="Miyauchi S."/>
            <person name="Viragh M."/>
            <person name="Kuo A."/>
            <person name="Thoen E."/>
            <person name="Andreopoulos B."/>
            <person name="Lu D."/>
            <person name="Skrede I."/>
            <person name="Drula E."/>
            <person name="Henrissat B."/>
            <person name="Morin E."/>
            <person name="Kohler A."/>
            <person name="Barry K."/>
            <person name="LaButti K."/>
            <person name="Morin E."/>
            <person name="Salamov A."/>
            <person name="Lipzen A."/>
            <person name="Mereny Z."/>
            <person name="Hegedus B."/>
            <person name="Baldrian P."/>
            <person name="Stursova M."/>
            <person name="Weitz H."/>
            <person name="Taylor A."/>
            <person name="Grigoriev I.V."/>
            <person name="Nagy L.G."/>
            <person name="Martin F."/>
            <person name="Kauserud H."/>
        </authorList>
    </citation>
    <scope>NUCLEOTIDE SEQUENCE</scope>
    <source>
        <strain evidence="1">CBHHK200</strain>
    </source>
</reference>
<organism evidence="1 2">
    <name type="scientific">Mycena alexandri</name>
    <dbReference type="NCBI Taxonomy" id="1745969"/>
    <lineage>
        <taxon>Eukaryota</taxon>
        <taxon>Fungi</taxon>
        <taxon>Dikarya</taxon>
        <taxon>Basidiomycota</taxon>
        <taxon>Agaricomycotina</taxon>
        <taxon>Agaricomycetes</taxon>
        <taxon>Agaricomycetidae</taxon>
        <taxon>Agaricales</taxon>
        <taxon>Marasmiineae</taxon>
        <taxon>Mycenaceae</taxon>
        <taxon>Mycena</taxon>
    </lineage>
</organism>
<proteinExistence type="predicted"/>
<protein>
    <recommendedName>
        <fullName evidence="3">F-box domain-containing protein</fullName>
    </recommendedName>
</protein>
<dbReference type="Proteomes" id="UP001218188">
    <property type="component" value="Unassembled WGS sequence"/>
</dbReference>
<evidence type="ECO:0008006" key="3">
    <source>
        <dbReference type="Google" id="ProtNLM"/>
    </source>
</evidence>
<dbReference type="EMBL" id="JARJCM010000172">
    <property type="protein sequence ID" value="KAJ7024332.1"/>
    <property type="molecule type" value="Genomic_DNA"/>
</dbReference>
<accession>A0AAD6SBS8</accession>